<name>A0A3N4J0G7_9PEZI</name>
<accession>A0A3N4J0G7</accession>
<feature type="non-terminal residue" evidence="1">
    <location>
        <position position="1"/>
    </location>
</feature>
<feature type="non-terminal residue" evidence="1">
    <location>
        <position position="100"/>
    </location>
</feature>
<evidence type="ECO:0000313" key="1">
    <source>
        <dbReference type="EMBL" id="RPA91615.1"/>
    </source>
</evidence>
<sequence length="100" mass="10860">SSSPSQVRGHARWIKGAMNEMVGKISGSESWKTSGQRDQVAAIEEMRAAKAEGDTKLRCEERSPTMLQMEGKMEGIAGMIVGCQGMRERGVQKCEAGKSK</sequence>
<proteinExistence type="predicted"/>
<evidence type="ECO:0008006" key="4">
    <source>
        <dbReference type="Google" id="ProtNLM"/>
    </source>
</evidence>
<dbReference type="EMBL" id="ML120492">
    <property type="protein sequence ID" value="RPA91615.1"/>
    <property type="molecule type" value="Genomic_DNA"/>
</dbReference>
<gene>
    <name evidence="1" type="ORF">L873DRAFT_1640056</name>
    <name evidence="2" type="ORF">L873DRAFT_1640065</name>
</gene>
<dbReference type="EMBL" id="ML120492">
    <property type="protein sequence ID" value="RPA91618.1"/>
    <property type="molecule type" value="Genomic_DNA"/>
</dbReference>
<evidence type="ECO:0000313" key="3">
    <source>
        <dbReference type="Proteomes" id="UP000276215"/>
    </source>
</evidence>
<dbReference type="OrthoDB" id="9999611at2759"/>
<reference evidence="1 3" key="1">
    <citation type="journal article" date="2018" name="Nat. Ecol. Evol.">
        <title>Pezizomycetes genomes reveal the molecular basis of ectomycorrhizal truffle lifestyle.</title>
        <authorList>
            <person name="Murat C."/>
            <person name="Payen T."/>
            <person name="Noel B."/>
            <person name="Kuo A."/>
            <person name="Morin E."/>
            <person name="Chen J."/>
            <person name="Kohler A."/>
            <person name="Krizsan K."/>
            <person name="Balestrini R."/>
            <person name="Da Silva C."/>
            <person name="Montanini B."/>
            <person name="Hainaut M."/>
            <person name="Levati E."/>
            <person name="Barry K.W."/>
            <person name="Belfiori B."/>
            <person name="Cichocki N."/>
            <person name="Clum A."/>
            <person name="Dockter R.B."/>
            <person name="Fauchery L."/>
            <person name="Guy J."/>
            <person name="Iotti M."/>
            <person name="Le Tacon F."/>
            <person name="Lindquist E.A."/>
            <person name="Lipzen A."/>
            <person name="Malagnac F."/>
            <person name="Mello A."/>
            <person name="Molinier V."/>
            <person name="Miyauchi S."/>
            <person name="Poulain J."/>
            <person name="Riccioni C."/>
            <person name="Rubini A."/>
            <person name="Sitrit Y."/>
            <person name="Splivallo R."/>
            <person name="Traeger S."/>
            <person name="Wang M."/>
            <person name="Zifcakova L."/>
            <person name="Wipf D."/>
            <person name="Zambonelli A."/>
            <person name="Paolocci F."/>
            <person name="Nowrousian M."/>
            <person name="Ottonello S."/>
            <person name="Baldrian P."/>
            <person name="Spatafora J.W."/>
            <person name="Henrissat B."/>
            <person name="Nagy L.G."/>
            <person name="Aury J.M."/>
            <person name="Wincker P."/>
            <person name="Grigoriev I.V."/>
            <person name="Bonfante P."/>
            <person name="Martin F.M."/>
        </authorList>
    </citation>
    <scope>NUCLEOTIDE SEQUENCE [LARGE SCALE GENOMIC DNA]</scope>
    <source>
        <strain evidence="1 3">120613-1</strain>
    </source>
</reference>
<dbReference type="Proteomes" id="UP000276215">
    <property type="component" value="Unassembled WGS sequence"/>
</dbReference>
<organism evidence="1 3">
    <name type="scientific">Choiromyces venosus 120613-1</name>
    <dbReference type="NCBI Taxonomy" id="1336337"/>
    <lineage>
        <taxon>Eukaryota</taxon>
        <taxon>Fungi</taxon>
        <taxon>Dikarya</taxon>
        <taxon>Ascomycota</taxon>
        <taxon>Pezizomycotina</taxon>
        <taxon>Pezizomycetes</taxon>
        <taxon>Pezizales</taxon>
        <taxon>Tuberaceae</taxon>
        <taxon>Choiromyces</taxon>
    </lineage>
</organism>
<protein>
    <recommendedName>
        <fullName evidence="4">CsbD-like domain-containing protein</fullName>
    </recommendedName>
</protein>
<evidence type="ECO:0000313" key="2">
    <source>
        <dbReference type="EMBL" id="RPA91618.1"/>
    </source>
</evidence>
<dbReference type="AlphaFoldDB" id="A0A3N4J0G7"/>
<keyword evidence="3" id="KW-1185">Reference proteome</keyword>